<reference evidence="1 2" key="1">
    <citation type="submission" date="2019-12" db="EMBL/GenBank/DDBJ databases">
        <title>Auraticoccus cholistani sp. nov., an actinomycete isolated from soil of Cholistan desert.</title>
        <authorList>
            <person name="Cheema M.T."/>
        </authorList>
    </citation>
    <scope>NUCLEOTIDE SEQUENCE [LARGE SCALE GENOMIC DNA]</scope>
    <source>
        <strain evidence="1 2">F435</strain>
    </source>
</reference>
<sequence>MQPAPPPIPYVEHHAGGRRLLTVRLEVGATRAVAPVVAVDGRAYVVTWPVAVFEIPADRPVHVSVHLMGMLSPCPASVLLFPASQPELTYRVPDVLGPATLS</sequence>
<evidence type="ECO:0000313" key="2">
    <source>
        <dbReference type="Proteomes" id="UP000435304"/>
    </source>
</evidence>
<accession>A0A6A9V0E7</accession>
<dbReference type="RefSeq" id="WP_156608306.1">
    <property type="nucleotide sequence ID" value="NZ_WPCU01000004.1"/>
</dbReference>
<keyword evidence="2" id="KW-1185">Reference proteome</keyword>
<comment type="caution">
    <text evidence="1">The sequence shown here is derived from an EMBL/GenBank/DDBJ whole genome shotgun (WGS) entry which is preliminary data.</text>
</comment>
<evidence type="ECO:0000313" key="1">
    <source>
        <dbReference type="EMBL" id="MVA75290.1"/>
    </source>
</evidence>
<dbReference type="Proteomes" id="UP000435304">
    <property type="component" value="Unassembled WGS sequence"/>
</dbReference>
<dbReference type="EMBL" id="WPCU01000004">
    <property type="protein sequence ID" value="MVA75290.1"/>
    <property type="molecule type" value="Genomic_DNA"/>
</dbReference>
<dbReference type="AlphaFoldDB" id="A0A6A9V0E7"/>
<name>A0A6A9V0E7_9ACTN</name>
<protein>
    <submittedName>
        <fullName evidence="1">Uncharacterized protein</fullName>
    </submittedName>
</protein>
<proteinExistence type="predicted"/>
<gene>
    <name evidence="1" type="ORF">GC722_04490</name>
</gene>
<organism evidence="1 2">
    <name type="scientific">Auraticoccus cholistanensis</name>
    <dbReference type="NCBI Taxonomy" id="2656650"/>
    <lineage>
        <taxon>Bacteria</taxon>
        <taxon>Bacillati</taxon>
        <taxon>Actinomycetota</taxon>
        <taxon>Actinomycetes</taxon>
        <taxon>Propionibacteriales</taxon>
        <taxon>Propionibacteriaceae</taxon>
        <taxon>Auraticoccus</taxon>
    </lineage>
</organism>